<keyword evidence="1" id="KW-1133">Transmembrane helix</keyword>
<sequence length="143" mass="16470">MSNNSDKIKNFFLKLIVKKHSGLNVAYINKVKSYSDDELKMEYSELKSISERKGTIANSLVLVMFLAFLGGLYKLFVDFSNKVTGIYGGSEKSLVLMNGLMFLSITLFVIVSFLILFYFYRVYDKKKKFYYVEVLMKEKGLLG</sequence>
<accession>I0SKZ9</accession>
<dbReference type="EMBL" id="AICP01000012">
    <property type="protein sequence ID" value="EID24052.1"/>
    <property type="molecule type" value="Genomic_DNA"/>
</dbReference>
<dbReference type="Proteomes" id="UP000003245">
    <property type="component" value="Unassembled WGS sequence"/>
</dbReference>
<evidence type="ECO:0000313" key="2">
    <source>
        <dbReference type="EMBL" id="EID24052.1"/>
    </source>
</evidence>
<organism evidence="2 3">
    <name type="scientific">Streptococcus anginosus subsp. whileyi CCUG 39159</name>
    <dbReference type="NCBI Taxonomy" id="1095729"/>
    <lineage>
        <taxon>Bacteria</taxon>
        <taxon>Bacillati</taxon>
        <taxon>Bacillota</taxon>
        <taxon>Bacilli</taxon>
        <taxon>Lactobacillales</taxon>
        <taxon>Streptococcaceae</taxon>
        <taxon>Streptococcus</taxon>
        <taxon>Streptococcus anginosus group</taxon>
    </lineage>
</organism>
<reference evidence="2 3" key="1">
    <citation type="submission" date="2012-01" db="EMBL/GenBank/DDBJ databases">
        <authorList>
            <person name="Harkins D.M."/>
            <person name="Madupu R."/>
            <person name="Durkin A.S."/>
            <person name="Torralba M."/>
            <person name="Methe B."/>
            <person name="Sutton G.G."/>
            <person name="Nelson K.E."/>
        </authorList>
    </citation>
    <scope>NUCLEOTIDE SEQUENCE [LARGE SCALE GENOMIC DNA]</scope>
    <source>
        <strain evidence="2 3">CCUG 39159</strain>
    </source>
</reference>
<proteinExistence type="predicted"/>
<comment type="caution">
    <text evidence="2">The sequence shown here is derived from an EMBL/GenBank/DDBJ whole genome shotgun (WGS) entry which is preliminary data.</text>
</comment>
<feature type="transmembrane region" description="Helical" evidence="1">
    <location>
        <begin position="56"/>
        <end position="76"/>
    </location>
</feature>
<dbReference type="PATRIC" id="fig|1095729.3.peg.124"/>
<evidence type="ECO:0000313" key="3">
    <source>
        <dbReference type="Proteomes" id="UP000003245"/>
    </source>
</evidence>
<dbReference type="AlphaFoldDB" id="I0SKZ9"/>
<gene>
    <name evidence="2" type="ORF">HMPREF1043_0365</name>
</gene>
<dbReference type="RefSeq" id="WP_003033646.1">
    <property type="nucleotide sequence ID" value="NZ_AICP01000012.1"/>
</dbReference>
<keyword evidence="3" id="KW-1185">Reference proteome</keyword>
<keyword evidence="1" id="KW-0812">Transmembrane</keyword>
<evidence type="ECO:0000256" key="1">
    <source>
        <dbReference type="SAM" id="Phobius"/>
    </source>
</evidence>
<keyword evidence="1" id="KW-0472">Membrane</keyword>
<protein>
    <submittedName>
        <fullName evidence="2">Uncharacterized protein</fullName>
    </submittedName>
</protein>
<name>I0SKZ9_STRAP</name>
<feature type="transmembrane region" description="Helical" evidence="1">
    <location>
        <begin position="96"/>
        <end position="120"/>
    </location>
</feature>